<dbReference type="EMBL" id="QRMS01000001">
    <property type="protein sequence ID" value="RHJ89023.1"/>
    <property type="molecule type" value="Genomic_DNA"/>
</dbReference>
<keyword evidence="2" id="KW-0288">FMN</keyword>
<gene>
    <name evidence="4" type="ORF">DW099_00140</name>
</gene>
<dbReference type="PANTHER" id="PTHR43278:SF2">
    <property type="entry name" value="IRON-SULFUR FLAVOPROTEIN"/>
    <property type="match status" value="1"/>
</dbReference>
<dbReference type="SUPFAM" id="SSF52218">
    <property type="entry name" value="Flavoproteins"/>
    <property type="match status" value="1"/>
</dbReference>
<organism evidence="4 5">
    <name type="scientific">Emergencia timonensis</name>
    <dbReference type="NCBI Taxonomy" id="1776384"/>
    <lineage>
        <taxon>Bacteria</taxon>
        <taxon>Bacillati</taxon>
        <taxon>Bacillota</taxon>
        <taxon>Clostridia</taxon>
        <taxon>Peptostreptococcales</taxon>
        <taxon>Anaerovoracaceae</taxon>
        <taxon>Emergencia</taxon>
    </lineage>
</organism>
<dbReference type="InterPro" id="IPR051796">
    <property type="entry name" value="ISF_SsuE-like"/>
</dbReference>
<keyword evidence="1" id="KW-0285">Flavoprotein</keyword>
<dbReference type="STRING" id="1776384.GCA_900086585_02250"/>
<reference evidence="4 5" key="1">
    <citation type="submission" date="2018-08" db="EMBL/GenBank/DDBJ databases">
        <title>A genome reference for cultivated species of the human gut microbiota.</title>
        <authorList>
            <person name="Zou Y."/>
            <person name="Xue W."/>
            <person name="Luo G."/>
        </authorList>
    </citation>
    <scope>NUCLEOTIDE SEQUENCE [LARGE SCALE GENOMIC DNA]</scope>
    <source>
        <strain evidence="4 5">AM07-24</strain>
    </source>
</reference>
<proteinExistence type="predicted"/>
<dbReference type="InterPro" id="IPR005025">
    <property type="entry name" value="FMN_Rdtase-like_dom"/>
</dbReference>
<dbReference type="Pfam" id="PF03358">
    <property type="entry name" value="FMN_red"/>
    <property type="match status" value="1"/>
</dbReference>
<dbReference type="GeneID" id="83004602"/>
<feature type="domain" description="NADPH-dependent FMN reductase-like" evidence="3">
    <location>
        <begin position="167"/>
        <end position="322"/>
    </location>
</feature>
<sequence length="349" mass="38854">MLTVIKPFCNEFHRENRMDLILSEALATVETEYLLTAKELEACDLRGRKILFAVCLSEAGINMEYYRILEYFRRAPGCLTGCSGAVIVDGSGELFTKSLARRLVFSANAAGCAFISRPLVEATGSLYNFKVISKVLGTDLLGAYQMLTERLIKRLCDFEMLKIRHPNVLAIHASSRKTSNSLMLWEKVKSYLDESIKVTEISLRNGQLLDCRGCKYEECMHFGEKGGCFYGGVMVEQVYPAIIECDCLVMICPNYNDAVSANITAFINRLTAVFRTHDFSKKKIFALVVSGYSGGDIVAEQIISAMNFNKNFILPAKFALVETANDPGSILDVEALEEKAGIFARQIRA</sequence>
<dbReference type="RefSeq" id="WP_067538378.1">
    <property type="nucleotide sequence ID" value="NZ_AP025567.1"/>
</dbReference>
<accession>A0A415E5H7</accession>
<evidence type="ECO:0000256" key="1">
    <source>
        <dbReference type="ARBA" id="ARBA00022630"/>
    </source>
</evidence>
<comment type="caution">
    <text evidence="4">The sequence shown here is derived from an EMBL/GenBank/DDBJ whole genome shotgun (WGS) entry which is preliminary data.</text>
</comment>
<name>A0A415E5H7_9FIRM</name>
<dbReference type="AlphaFoldDB" id="A0A415E5H7"/>
<dbReference type="Proteomes" id="UP000284841">
    <property type="component" value="Unassembled WGS sequence"/>
</dbReference>
<evidence type="ECO:0000313" key="4">
    <source>
        <dbReference type="EMBL" id="RHJ89023.1"/>
    </source>
</evidence>
<evidence type="ECO:0000313" key="5">
    <source>
        <dbReference type="Proteomes" id="UP000284841"/>
    </source>
</evidence>
<evidence type="ECO:0000256" key="2">
    <source>
        <dbReference type="ARBA" id="ARBA00022643"/>
    </source>
</evidence>
<protein>
    <submittedName>
        <fullName evidence="4">Flavodoxin family protein</fullName>
    </submittedName>
</protein>
<keyword evidence="5" id="KW-1185">Reference proteome</keyword>
<dbReference type="OrthoDB" id="1705236at2"/>
<dbReference type="PANTHER" id="PTHR43278">
    <property type="entry name" value="NAD(P)H-DEPENDENT FMN-CONTAINING OXIDOREDUCTASE YWQN-RELATED"/>
    <property type="match status" value="1"/>
</dbReference>
<dbReference type="InterPro" id="IPR029039">
    <property type="entry name" value="Flavoprotein-like_sf"/>
</dbReference>
<dbReference type="Gene3D" id="3.40.50.360">
    <property type="match status" value="1"/>
</dbReference>
<dbReference type="GO" id="GO:0016491">
    <property type="term" value="F:oxidoreductase activity"/>
    <property type="evidence" value="ECO:0007669"/>
    <property type="project" value="InterPro"/>
</dbReference>
<evidence type="ECO:0000259" key="3">
    <source>
        <dbReference type="Pfam" id="PF03358"/>
    </source>
</evidence>